<dbReference type="EMBL" id="JACHXP010000006">
    <property type="protein sequence ID" value="MBB3190431.1"/>
    <property type="molecule type" value="Genomic_DNA"/>
</dbReference>
<dbReference type="Gene3D" id="3.40.1350.10">
    <property type="match status" value="1"/>
</dbReference>
<sequence>MAIEQGIWKLAGSAGEPPRKLRPAGLADEGLLEEQIMQDVSILNRDWLLIGRQVRTAFDKLIDLLALDANGNVIIIELKRDKTPRDVVAQAIDYASWVVTLADYRLIEIYQAFAERYGRQHATLEEAFQAKFGLSLEDVTLNDSHQLVVVATRLDASSERIINYLNEHAQLSINAMFFSAFEDNGHHYLSRAWMIDPDEPPQPTSRKAAKEPWNGEFYASFGGDRPWELARRYGFIAGGGAAWYSKTLNLLSEGSRVWVNIPKTGYVGVGEVVGERCRADEYRFETEQGSKTLLEIAPREEYHQLYRQIGDDEEEAEFLVPVHWLYTVGRKEAFSEVGLFGNQNTVCKPTTPKWSHTVERLKQAWKIDETSR</sequence>
<evidence type="ECO:0008006" key="3">
    <source>
        <dbReference type="Google" id="ProtNLM"/>
    </source>
</evidence>
<proteinExistence type="predicted"/>
<comment type="caution">
    <text evidence="1">The sequence shown here is derived from an EMBL/GenBank/DDBJ whole genome shotgun (WGS) entry which is preliminary data.</text>
</comment>
<dbReference type="GO" id="GO:0003676">
    <property type="term" value="F:nucleic acid binding"/>
    <property type="evidence" value="ECO:0007669"/>
    <property type="project" value="InterPro"/>
</dbReference>
<accession>A0A839V5K0</accession>
<dbReference type="RefSeq" id="WP_183325162.1">
    <property type="nucleotide sequence ID" value="NZ_JACHXP010000006.1"/>
</dbReference>
<dbReference type="AlphaFoldDB" id="A0A839V5K0"/>
<protein>
    <recommendedName>
        <fullName evidence="3">DUF91 domain-containing protein</fullName>
    </recommendedName>
</protein>
<evidence type="ECO:0000313" key="2">
    <source>
        <dbReference type="Proteomes" id="UP000547614"/>
    </source>
</evidence>
<evidence type="ECO:0000313" key="1">
    <source>
        <dbReference type="EMBL" id="MBB3190431.1"/>
    </source>
</evidence>
<organism evidence="1 2">
    <name type="scientific">Halomonas cerina</name>
    <dbReference type="NCBI Taxonomy" id="447424"/>
    <lineage>
        <taxon>Bacteria</taxon>
        <taxon>Pseudomonadati</taxon>
        <taxon>Pseudomonadota</taxon>
        <taxon>Gammaproteobacteria</taxon>
        <taxon>Oceanospirillales</taxon>
        <taxon>Halomonadaceae</taxon>
        <taxon>Halomonas</taxon>
    </lineage>
</organism>
<dbReference type="InterPro" id="IPR011856">
    <property type="entry name" value="tRNA_endonuc-like_dom_sf"/>
</dbReference>
<reference evidence="1 2" key="1">
    <citation type="submission" date="2020-08" db="EMBL/GenBank/DDBJ databases">
        <title>Genomic Encyclopedia of Type Strains, Phase III (KMG-III): the genomes of soil and plant-associated and newly described type strains.</title>
        <authorList>
            <person name="Whitman W."/>
        </authorList>
    </citation>
    <scope>NUCLEOTIDE SEQUENCE [LARGE SCALE GENOMIC DNA]</scope>
    <source>
        <strain evidence="1 2">CECT 7282</strain>
    </source>
</reference>
<gene>
    <name evidence="1" type="ORF">FHR94_001664</name>
</gene>
<dbReference type="Proteomes" id="UP000547614">
    <property type="component" value="Unassembled WGS sequence"/>
</dbReference>
<keyword evidence="2" id="KW-1185">Reference proteome</keyword>
<name>A0A839V5K0_9GAMM</name>